<dbReference type="InterPro" id="IPR014235">
    <property type="entry name" value="Spore_PdaA"/>
</dbReference>
<dbReference type="Pfam" id="PF01522">
    <property type="entry name" value="Polysacc_deac_1"/>
    <property type="match status" value="1"/>
</dbReference>
<evidence type="ECO:0000259" key="1">
    <source>
        <dbReference type="PROSITE" id="PS51677"/>
    </source>
</evidence>
<reference evidence="2" key="1">
    <citation type="submission" date="2019-11" db="EMBL/GenBank/DDBJ databases">
        <authorList>
            <person name="Li J."/>
        </authorList>
    </citation>
    <scope>NUCLEOTIDE SEQUENCE</scope>
    <source>
        <strain evidence="2">B6B</strain>
    </source>
</reference>
<evidence type="ECO:0000313" key="2">
    <source>
        <dbReference type="EMBL" id="MRH44628.1"/>
    </source>
</evidence>
<dbReference type="PANTHER" id="PTHR10587:SF78">
    <property type="entry name" value="PEPTIDOGLYCAN-N-ACETYLMURAMIC ACID DEACETYLASE PDAA"/>
    <property type="match status" value="1"/>
</dbReference>
<name>A0A6A8DG16_9BACI</name>
<evidence type="ECO:0000313" key="3">
    <source>
        <dbReference type="Proteomes" id="UP000799092"/>
    </source>
</evidence>
<gene>
    <name evidence="2" type="primary">pdaA</name>
    <name evidence="2" type="ORF">GH741_18435</name>
</gene>
<dbReference type="RefSeq" id="WP_153738232.1">
    <property type="nucleotide sequence ID" value="NZ_WJNG01000017.1"/>
</dbReference>
<comment type="caution">
    <text evidence="2">The sequence shown here is derived from an EMBL/GenBank/DDBJ whole genome shotgun (WGS) entry which is preliminary data.</text>
</comment>
<dbReference type="InterPro" id="IPR011330">
    <property type="entry name" value="Glyco_hydro/deAcase_b/a-brl"/>
</dbReference>
<sequence length="263" mass="29934">MQKRLGLALIVITLIFVSLPNTIQAASYGWGYKKSSDHQPPQVGIYGSILERYGGYYLDRSGDKEIYLTFDNGYEQGHTGKVLDVLKDKQVPATFFVTGHYVKDKPGLVKRMVNEGHIVGNHTYHHPDLTSISKAKMKEELDSLEKAVGDITVQKEMKYVRPPKGTFTQQSIQWANELGYIHMFWSLAFVDWNTNSQKGWQQAYQQVVNQIHPGAVILLHTVSQDNADALEHLIDDLRKQGYTFRSLDHLVMKKMIPKPIFGI</sequence>
<accession>A0A6A8DG16</accession>
<dbReference type="Gene3D" id="3.20.20.370">
    <property type="entry name" value="Glycoside hydrolase/deacetylase"/>
    <property type="match status" value="1"/>
</dbReference>
<feature type="domain" description="NodB homology" evidence="1">
    <location>
        <begin position="64"/>
        <end position="245"/>
    </location>
</feature>
<dbReference type="EMBL" id="WJNG01000017">
    <property type="protein sequence ID" value="MRH44628.1"/>
    <property type="molecule type" value="Genomic_DNA"/>
</dbReference>
<dbReference type="Proteomes" id="UP000799092">
    <property type="component" value="Unassembled WGS sequence"/>
</dbReference>
<dbReference type="GO" id="GO:0016810">
    <property type="term" value="F:hydrolase activity, acting on carbon-nitrogen (but not peptide) bonds"/>
    <property type="evidence" value="ECO:0007669"/>
    <property type="project" value="InterPro"/>
</dbReference>
<dbReference type="AlphaFoldDB" id="A0A6A8DG16"/>
<organism evidence="2 3">
    <name type="scientific">Aquibacillus halophilus</name>
    <dbReference type="NCBI Taxonomy" id="930132"/>
    <lineage>
        <taxon>Bacteria</taxon>
        <taxon>Bacillati</taxon>
        <taxon>Bacillota</taxon>
        <taxon>Bacilli</taxon>
        <taxon>Bacillales</taxon>
        <taxon>Bacillaceae</taxon>
        <taxon>Aquibacillus</taxon>
    </lineage>
</organism>
<dbReference type="GO" id="GO:0016020">
    <property type="term" value="C:membrane"/>
    <property type="evidence" value="ECO:0007669"/>
    <property type="project" value="TreeGrafter"/>
</dbReference>
<dbReference type="SUPFAM" id="SSF88713">
    <property type="entry name" value="Glycoside hydrolase/deacetylase"/>
    <property type="match status" value="1"/>
</dbReference>
<protein>
    <submittedName>
        <fullName evidence="2">Delta-lactam-biosynthetic de-N-acetylase</fullName>
    </submittedName>
</protein>
<dbReference type="PROSITE" id="PS51677">
    <property type="entry name" value="NODB"/>
    <property type="match status" value="1"/>
</dbReference>
<dbReference type="GO" id="GO:0005975">
    <property type="term" value="P:carbohydrate metabolic process"/>
    <property type="evidence" value="ECO:0007669"/>
    <property type="project" value="InterPro"/>
</dbReference>
<dbReference type="NCBIfam" id="TIGR02884">
    <property type="entry name" value="spore_pdaA"/>
    <property type="match status" value="1"/>
</dbReference>
<dbReference type="PANTHER" id="PTHR10587">
    <property type="entry name" value="GLYCOSYL TRANSFERASE-RELATED"/>
    <property type="match status" value="1"/>
</dbReference>
<proteinExistence type="predicted"/>
<dbReference type="InterPro" id="IPR050248">
    <property type="entry name" value="Polysacc_deacetylase_ArnD"/>
</dbReference>
<dbReference type="OrthoDB" id="9812065at2"/>
<keyword evidence="3" id="KW-1185">Reference proteome</keyword>
<dbReference type="CDD" id="cd10948">
    <property type="entry name" value="CE4_BsPdaA_like"/>
    <property type="match status" value="1"/>
</dbReference>
<dbReference type="InterPro" id="IPR002509">
    <property type="entry name" value="NODB_dom"/>
</dbReference>